<dbReference type="InterPro" id="IPR005598">
    <property type="entry name" value="ATP_synth_I"/>
</dbReference>
<evidence type="ECO:0000256" key="4">
    <source>
        <dbReference type="ARBA" id="ARBA00022989"/>
    </source>
</evidence>
<gene>
    <name evidence="8" type="ORF">MU0053_001295</name>
</gene>
<feature type="transmembrane region" description="Helical" evidence="7">
    <location>
        <begin position="20"/>
        <end position="39"/>
    </location>
</feature>
<evidence type="ECO:0000256" key="2">
    <source>
        <dbReference type="ARBA" id="ARBA00022475"/>
    </source>
</evidence>
<evidence type="ECO:0000256" key="6">
    <source>
        <dbReference type="SAM" id="MobiDB-lite"/>
    </source>
</evidence>
<evidence type="ECO:0000256" key="3">
    <source>
        <dbReference type="ARBA" id="ARBA00022692"/>
    </source>
</evidence>
<evidence type="ECO:0000256" key="5">
    <source>
        <dbReference type="ARBA" id="ARBA00023136"/>
    </source>
</evidence>
<feature type="transmembrane region" description="Helical" evidence="7">
    <location>
        <begin position="45"/>
        <end position="64"/>
    </location>
</feature>
<evidence type="ECO:0000256" key="7">
    <source>
        <dbReference type="SAM" id="Phobius"/>
    </source>
</evidence>
<accession>A0ABN9N1S7</accession>
<protein>
    <submittedName>
        <fullName evidence="8">ATP synthase subunit I</fullName>
    </submittedName>
</protein>
<keyword evidence="5 7" id="KW-0472">Membrane</keyword>
<dbReference type="Pfam" id="PF03899">
    <property type="entry name" value="ATP-synt_I"/>
    <property type="match status" value="1"/>
</dbReference>
<dbReference type="Proteomes" id="UP001190465">
    <property type="component" value="Chromosome"/>
</dbReference>
<dbReference type="EMBL" id="OY726397">
    <property type="protein sequence ID" value="CAJ1498983.1"/>
    <property type="molecule type" value="Genomic_DNA"/>
</dbReference>
<feature type="region of interest" description="Disordered" evidence="6">
    <location>
        <begin position="136"/>
        <end position="161"/>
    </location>
</feature>
<evidence type="ECO:0000256" key="1">
    <source>
        <dbReference type="ARBA" id="ARBA00004651"/>
    </source>
</evidence>
<feature type="transmembrane region" description="Helical" evidence="7">
    <location>
        <begin position="109"/>
        <end position="130"/>
    </location>
</feature>
<sequence length="161" mass="16850">MTTPAQDAPLVFPSVAFRPVRLFAMCVVLAGLVTAAAAFLGHAMFGVFFGIGLGLGLFNALMVRRAVEAITAKDHPLKSQMAMNSATRLLVVTVIGLVIAFYFRPTGLGVLFGLALFQVLLVATTSLPVLKKLRSGSDDAAVPVSEPVSKPASNDGFASKD</sequence>
<keyword evidence="3 7" id="KW-0812">Transmembrane</keyword>
<dbReference type="RefSeq" id="WP_308481550.1">
    <property type="nucleotide sequence ID" value="NZ_OY726397.1"/>
</dbReference>
<name>A0ABN9N1S7_9MYCO</name>
<proteinExistence type="predicted"/>
<comment type="subcellular location">
    <subcellularLocation>
        <location evidence="1">Cell membrane</location>
        <topology evidence="1">Multi-pass membrane protein</topology>
    </subcellularLocation>
</comment>
<keyword evidence="2" id="KW-1003">Cell membrane</keyword>
<organism evidence="8 9">
    <name type="scientific">[Mycobacterium] burgundiense</name>
    <dbReference type="NCBI Taxonomy" id="3064286"/>
    <lineage>
        <taxon>Bacteria</taxon>
        <taxon>Bacillati</taxon>
        <taxon>Actinomycetota</taxon>
        <taxon>Actinomycetes</taxon>
        <taxon>Mycobacteriales</taxon>
        <taxon>Mycobacteriaceae</taxon>
        <taxon>Mycolicibacterium</taxon>
    </lineage>
</organism>
<reference evidence="8 9" key="1">
    <citation type="submission" date="2023-08" db="EMBL/GenBank/DDBJ databases">
        <authorList>
            <person name="Folkvardsen B D."/>
            <person name="Norman A."/>
        </authorList>
    </citation>
    <scope>NUCLEOTIDE SEQUENCE [LARGE SCALE GENOMIC DNA]</scope>
    <source>
        <strain evidence="8 9">Mu0053</strain>
    </source>
</reference>
<feature type="transmembrane region" description="Helical" evidence="7">
    <location>
        <begin position="85"/>
        <end position="103"/>
    </location>
</feature>
<keyword evidence="9" id="KW-1185">Reference proteome</keyword>
<evidence type="ECO:0000313" key="8">
    <source>
        <dbReference type="EMBL" id="CAJ1498983.1"/>
    </source>
</evidence>
<evidence type="ECO:0000313" key="9">
    <source>
        <dbReference type="Proteomes" id="UP001190465"/>
    </source>
</evidence>
<keyword evidence="4 7" id="KW-1133">Transmembrane helix</keyword>